<dbReference type="InterPro" id="IPR035595">
    <property type="entry name" value="UDP_glycos_trans_CS"/>
</dbReference>
<evidence type="ECO:0000256" key="3">
    <source>
        <dbReference type="ARBA" id="ARBA00022676"/>
    </source>
</evidence>
<evidence type="ECO:0000313" key="12">
    <source>
        <dbReference type="Proteomes" id="UP000826271"/>
    </source>
</evidence>
<dbReference type="GO" id="GO:0080044">
    <property type="term" value="F:quercetin 7-O-glucosyltransferase activity"/>
    <property type="evidence" value="ECO:0007669"/>
    <property type="project" value="TreeGrafter"/>
</dbReference>
<evidence type="ECO:0000259" key="10">
    <source>
        <dbReference type="Pfam" id="PF26168"/>
    </source>
</evidence>
<comment type="pathway">
    <text evidence="1">Pigment biosynthesis; anthocyanin biosynthesis.</text>
</comment>
<accession>A0AAV6WPS1</accession>
<reference evidence="11" key="1">
    <citation type="submission" date="2019-10" db="EMBL/GenBank/DDBJ databases">
        <authorList>
            <person name="Zhang R."/>
            <person name="Pan Y."/>
            <person name="Wang J."/>
            <person name="Ma R."/>
            <person name="Yu S."/>
        </authorList>
    </citation>
    <scope>NUCLEOTIDE SEQUENCE</scope>
    <source>
        <strain evidence="11">LA-IB0</strain>
        <tissue evidence="11">Leaf</tissue>
    </source>
</reference>
<dbReference type="FunFam" id="3.40.50.2000:FF:000167">
    <property type="entry name" value="Glycosyltransferase"/>
    <property type="match status" value="1"/>
</dbReference>
<dbReference type="Pfam" id="PF00201">
    <property type="entry name" value="UDPGT"/>
    <property type="match status" value="1"/>
</dbReference>
<sequence>MDRRHVLLVTFPAQGHINPSLQFAKRLISMGIDVTFVTSLYAHRRMAKTTAGFKIGLNFASFSDGYDNGYKIGDDSHTFMAKLKSNGSKALKDTILAAAEQGRPITCLIYTVLLPWASEVAREFDIPCALLWIQPATVLDIYYYYFNGFGDEIISSSDHPSWRIQLPGTPLLSKRDLPSFVLPSTSDTNSFVALPTFKEQFEVLNAETTKPKVLINTFDALEIDALKAIDKYEMIGVGPLIPSAFLDGKDPTDKSFGGDLFQKSDDDYIKWLNSKPESSVVYVSFGSLLRLPKSQMEEIAKGLLQSNRPFLWVIRKNEDVIEDGEDDHQKLSCLEELERKGKIVPWCSQLEVLTHPSLGCFVTHCGWNSTLESISCGAPVVAFPQWTDQGTNAKLIEDVWRTGVRVRVNEDGIVERGEINRCIEEVMDGGEKSIELRENAKKWKGLAREAMGEDGSSNNNLKAFLEGVAVGY</sequence>
<dbReference type="InterPro" id="IPR002213">
    <property type="entry name" value="UDP_glucos_trans"/>
</dbReference>
<protein>
    <recommendedName>
        <fullName evidence="9">Glycosyltransferase</fullName>
        <ecNumber evidence="9">2.4.1.-</ecNumber>
    </recommendedName>
</protein>
<dbReference type="AlphaFoldDB" id="A0AAV6WPS1"/>
<comment type="catalytic activity">
    <reaction evidence="6">
        <text>an anthocyanidin 3-O-beta-D-glucoside + UDP-alpha-D-glucose = an anthocyanidin 3,5-di-O-beta-D-glucoside + UDP + 2 H(+)</text>
        <dbReference type="Rhea" id="RHEA:35423"/>
        <dbReference type="ChEBI" id="CHEBI:15378"/>
        <dbReference type="ChEBI" id="CHEBI:16307"/>
        <dbReference type="ChEBI" id="CHEBI:57503"/>
        <dbReference type="ChEBI" id="CHEBI:58223"/>
        <dbReference type="ChEBI" id="CHEBI:58885"/>
        <dbReference type="EC" id="2.4.1.298"/>
    </reaction>
</comment>
<evidence type="ECO:0000256" key="5">
    <source>
        <dbReference type="ARBA" id="ARBA00022729"/>
    </source>
</evidence>
<dbReference type="Proteomes" id="UP000826271">
    <property type="component" value="Unassembled WGS sequence"/>
</dbReference>
<dbReference type="FunFam" id="3.40.50.2000:FF:000019">
    <property type="entry name" value="Glycosyltransferase"/>
    <property type="match status" value="1"/>
</dbReference>
<dbReference type="SUPFAM" id="SSF53756">
    <property type="entry name" value="UDP-Glycosyltransferase/glycogen phosphorylase"/>
    <property type="match status" value="1"/>
</dbReference>
<comment type="similarity">
    <text evidence="2 8">Belongs to the UDP-glycosyltransferase family.</text>
</comment>
<evidence type="ECO:0000256" key="1">
    <source>
        <dbReference type="ARBA" id="ARBA00004935"/>
    </source>
</evidence>
<keyword evidence="3 8" id="KW-0328">Glycosyltransferase</keyword>
<dbReference type="GO" id="GO:0080043">
    <property type="term" value="F:quercetin 3-O-glucosyltransferase activity"/>
    <property type="evidence" value="ECO:0007669"/>
    <property type="project" value="TreeGrafter"/>
</dbReference>
<keyword evidence="4 8" id="KW-0808">Transferase</keyword>
<dbReference type="InterPro" id="IPR058980">
    <property type="entry name" value="Glyco_transf_N"/>
</dbReference>
<evidence type="ECO:0000256" key="6">
    <source>
        <dbReference type="ARBA" id="ARBA00050360"/>
    </source>
</evidence>
<dbReference type="Gene3D" id="3.40.50.2000">
    <property type="entry name" value="Glycogen Phosphorylase B"/>
    <property type="match status" value="2"/>
</dbReference>
<evidence type="ECO:0000256" key="4">
    <source>
        <dbReference type="ARBA" id="ARBA00022679"/>
    </source>
</evidence>
<dbReference type="CDD" id="cd03784">
    <property type="entry name" value="GT1_Gtf-like"/>
    <property type="match status" value="1"/>
</dbReference>
<name>A0AAV6WPS1_9LAMI</name>
<keyword evidence="12" id="KW-1185">Reference proteome</keyword>
<dbReference type="Pfam" id="PF26168">
    <property type="entry name" value="Glyco_transf_N"/>
    <property type="match status" value="1"/>
</dbReference>
<dbReference type="PANTHER" id="PTHR11926:SF870">
    <property type="entry name" value="UDP-GLYCOSYLTRANSFERASE 75B1"/>
    <property type="match status" value="1"/>
</dbReference>
<evidence type="ECO:0000313" key="11">
    <source>
        <dbReference type="EMBL" id="KAG8369587.1"/>
    </source>
</evidence>
<evidence type="ECO:0000256" key="8">
    <source>
        <dbReference type="RuleBase" id="RU003718"/>
    </source>
</evidence>
<dbReference type="GO" id="GO:0102816">
    <property type="term" value="F:UDP-D-glucose:delphinidin 3-O-glucosyl-5-O-caffeoylglucoside -O-beta-D-glucosyltransferase activity"/>
    <property type="evidence" value="ECO:0007669"/>
    <property type="project" value="UniProtKB-EC"/>
</dbReference>
<evidence type="ECO:0000256" key="7">
    <source>
        <dbReference type="ARBA" id="ARBA00056922"/>
    </source>
</evidence>
<keyword evidence="5" id="KW-0732">Signal</keyword>
<evidence type="ECO:0000256" key="2">
    <source>
        <dbReference type="ARBA" id="ARBA00009995"/>
    </source>
</evidence>
<comment type="caution">
    <text evidence="11">The sequence shown here is derived from an EMBL/GenBank/DDBJ whole genome shotgun (WGS) entry which is preliminary data.</text>
</comment>
<comment type="function">
    <text evidence="7">Catalyzes the glucosylation at the O-5 position of anthocyanidin 3-glucosides to form anthocyanidin 3,5-di-O-glucosides using UDP-glucose as sugar donor. Anthocyanidin 3,5-di-O-glucosides are molecules that are responsible for pigmentation. Also acts on anthocyanidin 3-O-(6-O-malonylglucoside). Much less active with hydroxycinnamoylglucose derivatives. No activity in the absence of the 3-O-glucoside group.</text>
</comment>
<dbReference type="PROSITE" id="PS00375">
    <property type="entry name" value="UDPGT"/>
    <property type="match status" value="1"/>
</dbReference>
<dbReference type="PANTHER" id="PTHR11926">
    <property type="entry name" value="GLUCOSYL/GLUCURONOSYL TRANSFERASES"/>
    <property type="match status" value="1"/>
</dbReference>
<dbReference type="EMBL" id="WHWC01000014">
    <property type="protein sequence ID" value="KAG8369587.1"/>
    <property type="molecule type" value="Genomic_DNA"/>
</dbReference>
<gene>
    <name evidence="11" type="ORF">BUALT_Bualt14G0029200</name>
</gene>
<organism evidence="11 12">
    <name type="scientific">Buddleja alternifolia</name>
    <dbReference type="NCBI Taxonomy" id="168488"/>
    <lineage>
        <taxon>Eukaryota</taxon>
        <taxon>Viridiplantae</taxon>
        <taxon>Streptophyta</taxon>
        <taxon>Embryophyta</taxon>
        <taxon>Tracheophyta</taxon>
        <taxon>Spermatophyta</taxon>
        <taxon>Magnoliopsida</taxon>
        <taxon>eudicotyledons</taxon>
        <taxon>Gunneridae</taxon>
        <taxon>Pentapetalae</taxon>
        <taxon>asterids</taxon>
        <taxon>lamiids</taxon>
        <taxon>Lamiales</taxon>
        <taxon>Scrophulariaceae</taxon>
        <taxon>Buddlejeae</taxon>
        <taxon>Buddleja</taxon>
    </lineage>
</organism>
<feature type="domain" description="Glycosyltransferase N-terminal" evidence="10">
    <location>
        <begin position="6"/>
        <end position="49"/>
    </location>
</feature>
<evidence type="ECO:0000256" key="9">
    <source>
        <dbReference type="RuleBase" id="RU362057"/>
    </source>
</evidence>
<proteinExistence type="inferred from homology"/>
<dbReference type="EC" id="2.4.1.-" evidence="9"/>